<keyword evidence="10" id="KW-0472">Membrane</keyword>
<evidence type="ECO:0000256" key="5">
    <source>
        <dbReference type="ARBA" id="ARBA00022777"/>
    </source>
</evidence>
<keyword evidence="5 12" id="KW-0418">Kinase</keyword>
<evidence type="ECO:0000256" key="10">
    <source>
        <dbReference type="SAM" id="Phobius"/>
    </source>
</evidence>
<evidence type="ECO:0000256" key="9">
    <source>
        <dbReference type="PROSITE-ProRule" id="PRU10141"/>
    </source>
</evidence>
<dbReference type="SMART" id="SM00220">
    <property type="entry name" value="S_TKc"/>
    <property type="match status" value="1"/>
</dbReference>
<evidence type="ECO:0000256" key="8">
    <source>
        <dbReference type="ARBA" id="ARBA00048679"/>
    </source>
</evidence>
<keyword evidence="3" id="KW-0808">Transferase</keyword>
<dbReference type="FunFam" id="1.10.510.10:FF:000021">
    <property type="entry name" value="Serine/threonine protein kinase"/>
    <property type="match status" value="1"/>
</dbReference>
<dbReference type="EC" id="2.7.11.1" evidence="1"/>
<reference evidence="12" key="1">
    <citation type="submission" date="2020-02" db="EMBL/GenBank/DDBJ databases">
        <authorList>
            <person name="Meier V. D."/>
        </authorList>
    </citation>
    <scope>NUCLEOTIDE SEQUENCE</scope>
    <source>
        <strain evidence="12">AVDCRST_MAG67</strain>
    </source>
</reference>
<keyword evidence="6 9" id="KW-0067">ATP-binding</keyword>
<feature type="domain" description="Protein kinase" evidence="11">
    <location>
        <begin position="13"/>
        <end position="279"/>
    </location>
</feature>
<dbReference type="InterPro" id="IPR008271">
    <property type="entry name" value="Ser/Thr_kinase_AS"/>
</dbReference>
<keyword evidence="2 12" id="KW-0723">Serine/threonine-protein kinase</keyword>
<gene>
    <name evidence="12" type="ORF">AVDCRST_MAG67-423</name>
</gene>
<dbReference type="GO" id="GO:0005524">
    <property type="term" value="F:ATP binding"/>
    <property type="evidence" value="ECO:0007669"/>
    <property type="project" value="UniProtKB-UniRule"/>
</dbReference>
<feature type="transmembrane region" description="Helical" evidence="10">
    <location>
        <begin position="318"/>
        <end position="338"/>
    </location>
</feature>
<keyword evidence="10" id="KW-0812">Transmembrane</keyword>
<evidence type="ECO:0000256" key="2">
    <source>
        <dbReference type="ARBA" id="ARBA00022527"/>
    </source>
</evidence>
<sequence length="506" mass="54853">MPSPVGTLLSNRYRLDAQVGTGGMSTVYRAFDTVLERQVAIKLMHREIAGDSDQLERFRREARAVAQLNHPHVVGVIDAGEESEDGDGYATPYIVFEYVEGETLKQRIRRNGRLPIAESLAYSIEIARALGAAHERQIVHRDVKPQNVLIDEEGAAKVTDFGIARTLHQEGLTADGRVLGTTDYVSPEQALGHAVSGQSDLYSLGIVLFEMLTGDVPFKGENQIAVAMKHVREQLPDVQIRRPEVSAALAAVLDRATDKELDRRYPNAHAMMADLEEVLAIETARTGQVTGEATTVLRSLPETTRRRVPLRARSSTKALLGLLALIVAGAGALAYVAAQQTERGTGQREQVAPTPQGLKSVGLRQRAVSDFDPLGGDGEHPEQTSALVDGVSSTTWATERYDAGTLSKEGVGVVIDASPGVAARKLTIRTPTPGFEASIWVAPNGLPSTEPPRGWTLVSSPAVPIGTSEAIDLDTASNPYRRYLVWITKLPPDEQVVRISELLLYR</sequence>
<keyword evidence="4 9" id="KW-0547">Nucleotide-binding</keyword>
<dbReference type="FunFam" id="3.30.200.20:FF:000035">
    <property type="entry name" value="Serine/threonine protein kinase Stk1"/>
    <property type="match status" value="1"/>
</dbReference>
<dbReference type="AlphaFoldDB" id="A0A6J4RLZ5"/>
<evidence type="ECO:0000259" key="11">
    <source>
        <dbReference type="PROSITE" id="PS50011"/>
    </source>
</evidence>
<evidence type="ECO:0000256" key="1">
    <source>
        <dbReference type="ARBA" id="ARBA00012513"/>
    </source>
</evidence>
<evidence type="ECO:0000256" key="6">
    <source>
        <dbReference type="ARBA" id="ARBA00022840"/>
    </source>
</evidence>
<dbReference type="PROSITE" id="PS50011">
    <property type="entry name" value="PROTEIN_KINASE_DOM"/>
    <property type="match status" value="1"/>
</dbReference>
<dbReference type="PANTHER" id="PTHR43289">
    <property type="entry name" value="MITOGEN-ACTIVATED PROTEIN KINASE KINASE KINASE 20-RELATED"/>
    <property type="match status" value="1"/>
</dbReference>
<name>A0A6J4RLZ5_9ACTN</name>
<protein>
    <recommendedName>
        <fullName evidence="1">non-specific serine/threonine protein kinase</fullName>
        <ecNumber evidence="1">2.7.11.1</ecNumber>
    </recommendedName>
</protein>
<proteinExistence type="predicted"/>
<dbReference type="SUPFAM" id="SSF56112">
    <property type="entry name" value="Protein kinase-like (PK-like)"/>
    <property type="match status" value="1"/>
</dbReference>
<dbReference type="PANTHER" id="PTHR43289:SF34">
    <property type="entry name" value="SERINE_THREONINE-PROTEIN KINASE YBDM-RELATED"/>
    <property type="match status" value="1"/>
</dbReference>
<evidence type="ECO:0000256" key="3">
    <source>
        <dbReference type="ARBA" id="ARBA00022679"/>
    </source>
</evidence>
<dbReference type="EMBL" id="CADCVQ010000017">
    <property type="protein sequence ID" value="CAA9474424.1"/>
    <property type="molecule type" value="Genomic_DNA"/>
</dbReference>
<organism evidence="12">
    <name type="scientific">uncultured Solirubrobacteraceae bacterium</name>
    <dbReference type="NCBI Taxonomy" id="1162706"/>
    <lineage>
        <taxon>Bacteria</taxon>
        <taxon>Bacillati</taxon>
        <taxon>Actinomycetota</taxon>
        <taxon>Thermoleophilia</taxon>
        <taxon>Solirubrobacterales</taxon>
        <taxon>Solirubrobacteraceae</taxon>
        <taxon>environmental samples</taxon>
    </lineage>
</organism>
<dbReference type="InterPro" id="IPR011009">
    <property type="entry name" value="Kinase-like_dom_sf"/>
</dbReference>
<evidence type="ECO:0000313" key="12">
    <source>
        <dbReference type="EMBL" id="CAA9474424.1"/>
    </source>
</evidence>
<dbReference type="InterPro" id="IPR000719">
    <property type="entry name" value="Prot_kinase_dom"/>
</dbReference>
<comment type="catalytic activity">
    <reaction evidence="8">
        <text>L-seryl-[protein] + ATP = O-phospho-L-seryl-[protein] + ADP + H(+)</text>
        <dbReference type="Rhea" id="RHEA:17989"/>
        <dbReference type="Rhea" id="RHEA-COMP:9863"/>
        <dbReference type="Rhea" id="RHEA-COMP:11604"/>
        <dbReference type="ChEBI" id="CHEBI:15378"/>
        <dbReference type="ChEBI" id="CHEBI:29999"/>
        <dbReference type="ChEBI" id="CHEBI:30616"/>
        <dbReference type="ChEBI" id="CHEBI:83421"/>
        <dbReference type="ChEBI" id="CHEBI:456216"/>
        <dbReference type="EC" id="2.7.11.1"/>
    </reaction>
</comment>
<comment type="catalytic activity">
    <reaction evidence="7">
        <text>L-threonyl-[protein] + ATP = O-phospho-L-threonyl-[protein] + ADP + H(+)</text>
        <dbReference type="Rhea" id="RHEA:46608"/>
        <dbReference type="Rhea" id="RHEA-COMP:11060"/>
        <dbReference type="Rhea" id="RHEA-COMP:11605"/>
        <dbReference type="ChEBI" id="CHEBI:15378"/>
        <dbReference type="ChEBI" id="CHEBI:30013"/>
        <dbReference type="ChEBI" id="CHEBI:30616"/>
        <dbReference type="ChEBI" id="CHEBI:61977"/>
        <dbReference type="ChEBI" id="CHEBI:456216"/>
        <dbReference type="EC" id="2.7.11.1"/>
    </reaction>
</comment>
<dbReference type="Pfam" id="PF00069">
    <property type="entry name" value="Pkinase"/>
    <property type="match status" value="1"/>
</dbReference>
<dbReference type="PROSITE" id="PS00108">
    <property type="entry name" value="PROTEIN_KINASE_ST"/>
    <property type="match status" value="1"/>
</dbReference>
<dbReference type="Gene3D" id="3.30.200.20">
    <property type="entry name" value="Phosphorylase Kinase, domain 1"/>
    <property type="match status" value="1"/>
</dbReference>
<dbReference type="CDD" id="cd14014">
    <property type="entry name" value="STKc_PknB_like"/>
    <property type="match status" value="1"/>
</dbReference>
<dbReference type="InterPro" id="IPR017441">
    <property type="entry name" value="Protein_kinase_ATP_BS"/>
</dbReference>
<feature type="binding site" evidence="9">
    <location>
        <position position="42"/>
    </location>
    <ligand>
        <name>ATP</name>
        <dbReference type="ChEBI" id="CHEBI:30616"/>
    </ligand>
</feature>
<dbReference type="PROSITE" id="PS00107">
    <property type="entry name" value="PROTEIN_KINASE_ATP"/>
    <property type="match status" value="1"/>
</dbReference>
<evidence type="ECO:0000256" key="7">
    <source>
        <dbReference type="ARBA" id="ARBA00047899"/>
    </source>
</evidence>
<accession>A0A6J4RLZ5</accession>
<dbReference type="GO" id="GO:0045717">
    <property type="term" value="P:negative regulation of fatty acid biosynthetic process"/>
    <property type="evidence" value="ECO:0007669"/>
    <property type="project" value="UniProtKB-ARBA"/>
</dbReference>
<evidence type="ECO:0000256" key="4">
    <source>
        <dbReference type="ARBA" id="ARBA00022741"/>
    </source>
</evidence>
<dbReference type="GO" id="GO:0004674">
    <property type="term" value="F:protein serine/threonine kinase activity"/>
    <property type="evidence" value="ECO:0007669"/>
    <property type="project" value="UniProtKB-KW"/>
</dbReference>
<keyword evidence="10" id="KW-1133">Transmembrane helix</keyword>
<dbReference type="Gene3D" id="1.10.510.10">
    <property type="entry name" value="Transferase(Phosphotransferase) domain 1"/>
    <property type="match status" value="1"/>
</dbReference>